<protein>
    <submittedName>
        <fullName evidence="1">Glutaminyl-peptide cyclotransferase</fullName>
    </submittedName>
</protein>
<evidence type="ECO:0000313" key="2">
    <source>
        <dbReference type="Proteomes" id="UP000662939"/>
    </source>
</evidence>
<dbReference type="RefSeq" id="WP_213170371.1">
    <property type="nucleotide sequence ID" value="NZ_CP070496.1"/>
</dbReference>
<dbReference type="Proteomes" id="UP000662939">
    <property type="component" value="Chromosome"/>
</dbReference>
<dbReference type="SUPFAM" id="SSF50969">
    <property type="entry name" value="YVTN repeat-like/Quinoprotein amine dehydrogenase"/>
    <property type="match status" value="1"/>
</dbReference>
<reference evidence="1" key="1">
    <citation type="submission" date="2021-02" db="EMBL/GenBank/DDBJ databases">
        <title>Natronoglycomyces albus gen. nov., sp. nov, a haloalkaliphilic actinobacterium from a soda solonchak soil.</title>
        <authorList>
            <person name="Sorokin D.Y."/>
            <person name="Khijniak T.V."/>
            <person name="Zakharycheva A.P."/>
            <person name="Boueva O.V."/>
            <person name="Ariskina E.V."/>
            <person name="Hahnke R.L."/>
            <person name="Bunk B."/>
            <person name="Sproer C."/>
            <person name="Schumann P."/>
            <person name="Evtushenko L.I."/>
            <person name="Kublanov I.V."/>
        </authorList>
    </citation>
    <scope>NUCLEOTIDE SEQUENCE</scope>
    <source>
        <strain evidence="1">DSM 106290</strain>
    </source>
</reference>
<dbReference type="Pfam" id="PF05096">
    <property type="entry name" value="Glu_cyclase_2"/>
    <property type="match status" value="1"/>
</dbReference>
<sequence>MSDRFVLPGANDGEAKGVAAIWTRRRFLTVPAIGALALAIPGESRVSRTNPLPESLGVEILDTFPHDEEAFTQGLEFHQGTLYESTGLYGESTMRIVDAYTGEILRIDRLPERVFGEGIAVVDNIVWQLTWKEGIAYKRDAETLEVLDVATYSGEGWGLCLDRDSYRLIMSDGTSTLTFRDPQTFGLLGTQTITRAGLEQHDINDLAYVNGRVWANVWKTDNIIGIDPDEGVVRSVVDASELLDEDEREQLGPDDVLNGITHVANDNTFLLTGKRWPTIYKVRFLPEHELDPEDGAAELPRR</sequence>
<dbReference type="EMBL" id="CP070496">
    <property type="protein sequence ID" value="QSB04374.1"/>
    <property type="molecule type" value="Genomic_DNA"/>
</dbReference>
<dbReference type="InterPro" id="IPR007788">
    <property type="entry name" value="QCT"/>
</dbReference>
<accession>A0A895XGA6</accession>
<dbReference type="InterPro" id="IPR011044">
    <property type="entry name" value="Quino_amine_DH_bsu"/>
</dbReference>
<proteinExistence type="predicted"/>
<dbReference type="AlphaFoldDB" id="A0A895XGA6"/>
<keyword evidence="2" id="KW-1185">Reference proteome</keyword>
<evidence type="ECO:0000313" key="1">
    <source>
        <dbReference type="EMBL" id="QSB04374.1"/>
    </source>
</evidence>
<dbReference type="PANTHER" id="PTHR31270:SF1">
    <property type="entry name" value="GLUTAMINYL-PEPTIDE CYCLOTRANSFERASE"/>
    <property type="match status" value="1"/>
</dbReference>
<name>A0A895XGA6_9ACTN</name>
<organism evidence="1 2">
    <name type="scientific">Natronoglycomyces albus</name>
    <dbReference type="NCBI Taxonomy" id="2811108"/>
    <lineage>
        <taxon>Bacteria</taxon>
        <taxon>Bacillati</taxon>
        <taxon>Actinomycetota</taxon>
        <taxon>Actinomycetes</taxon>
        <taxon>Glycomycetales</taxon>
        <taxon>Glycomycetaceae</taxon>
        <taxon>Natronoglycomyces</taxon>
    </lineage>
</organism>
<gene>
    <name evidence="1" type="ORF">JQS30_11280</name>
</gene>
<dbReference type="GO" id="GO:0016603">
    <property type="term" value="F:glutaminyl-peptide cyclotransferase activity"/>
    <property type="evidence" value="ECO:0007669"/>
    <property type="project" value="InterPro"/>
</dbReference>
<dbReference type="PANTHER" id="PTHR31270">
    <property type="entry name" value="GLUTAMINYL-PEPTIDE CYCLOTRANSFERASE"/>
    <property type="match status" value="1"/>
</dbReference>
<dbReference type="KEGG" id="nav:JQS30_11280"/>